<dbReference type="OrthoDB" id="9805121at2"/>
<dbReference type="EMBL" id="FNQR01000002">
    <property type="protein sequence ID" value="SEA00703.1"/>
    <property type="molecule type" value="Genomic_DNA"/>
</dbReference>
<accession>A0A1H3XMW7</accession>
<dbReference type="Proteomes" id="UP000198584">
    <property type="component" value="Unassembled WGS sequence"/>
</dbReference>
<evidence type="ECO:0000313" key="1">
    <source>
        <dbReference type="EMBL" id="SEA00703.1"/>
    </source>
</evidence>
<evidence type="ECO:0000313" key="2">
    <source>
        <dbReference type="Proteomes" id="UP000198584"/>
    </source>
</evidence>
<dbReference type="RefSeq" id="WP_093042347.1">
    <property type="nucleotide sequence ID" value="NZ_FNQR01000002.1"/>
</dbReference>
<sequence>MNMVVFDGQPVTHINLLKNRIDTIETGGITNLSGGMFQECQNVLQQQIDNYVNRVLRLSDGVANAGITDIDQLNILPKTIKQQAPSQRLWESVSTLMKSCWKRSLTQVREIFVLLIKSKKLLIFLPKNEMVCYLSFPRT</sequence>
<dbReference type="SUPFAM" id="SSF53300">
    <property type="entry name" value="vWA-like"/>
    <property type="match status" value="1"/>
</dbReference>
<keyword evidence="2" id="KW-1185">Reference proteome</keyword>
<proteinExistence type="predicted"/>
<name>A0A1H3XMW7_9BACI</name>
<gene>
    <name evidence="1" type="ORF">SAMN05421743_102202</name>
</gene>
<protein>
    <submittedName>
        <fullName evidence="1">Uncharacterized protein</fullName>
    </submittedName>
</protein>
<dbReference type="STRING" id="571932.SAMN05421743_102202"/>
<dbReference type="AlphaFoldDB" id="A0A1H3XMW7"/>
<organism evidence="1 2">
    <name type="scientific">Thalassobacillus cyri</name>
    <dbReference type="NCBI Taxonomy" id="571932"/>
    <lineage>
        <taxon>Bacteria</taxon>
        <taxon>Bacillati</taxon>
        <taxon>Bacillota</taxon>
        <taxon>Bacilli</taxon>
        <taxon>Bacillales</taxon>
        <taxon>Bacillaceae</taxon>
        <taxon>Thalassobacillus</taxon>
    </lineage>
</organism>
<dbReference type="InterPro" id="IPR036465">
    <property type="entry name" value="vWFA_dom_sf"/>
</dbReference>
<reference evidence="2" key="1">
    <citation type="submission" date="2016-10" db="EMBL/GenBank/DDBJ databases">
        <authorList>
            <person name="Varghese N."/>
            <person name="Submissions S."/>
        </authorList>
    </citation>
    <scope>NUCLEOTIDE SEQUENCE [LARGE SCALE GENOMIC DNA]</scope>
    <source>
        <strain evidence="2">CCM7597</strain>
    </source>
</reference>